<feature type="transmembrane region" description="Helical" evidence="1">
    <location>
        <begin position="116"/>
        <end position="145"/>
    </location>
</feature>
<feature type="transmembrane region" description="Helical" evidence="1">
    <location>
        <begin position="39"/>
        <end position="63"/>
    </location>
</feature>
<comment type="caution">
    <text evidence="2">The sequence shown here is derived from an EMBL/GenBank/DDBJ whole genome shotgun (WGS) entry which is preliminary data.</text>
</comment>
<dbReference type="Proteomes" id="UP000694501">
    <property type="component" value="Unassembled WGS sequence"/>
</dbReference>
<name>A0A949JDQ7_9ACTN</name>
<evidence type="ECO:0000256" key="1">
    <source>
        <dbReference type="SAM" id="Phobius"/>
    </source>
</evidence>
<dbReference type="EMBL" id="JAELVF020000001">
    <property type="protein sequence ID" value="MBU7597552.1"/>
    <property type="molecule type" value="Genomic_DNA"/>
</dbReference>
<sequence length="207" mass="21836">MSLWWKVRRPWLVVCALVGFVLLLLLVKDQVVNVPSITLLGGAGIKLMNFLPLIPCAALLFSLERRLGQAEATAVRPVALLDRGLVLATGAAVLAVGLLLAATFGMQSSNAAARNVLFLIGVALVARMFFGGLVATAAAAVWLFITVTAGLKAAHSPYFWAILLEPANRPHAAAATVIAFGAGLLCMNPGPRLRSLRHALTNALPRN</sequence>
<proteinExistence type="predicted"/>
<keyword evidence="1" id="KW-0472">Membrane</keyword>
<gene>
    <name evidence="2" type="ORF">JGS22_007930</name>
</gene>
<keyword evidence="3" id="KW-1185">Reference proteome</keyword>
<keyword evidence="1" id="KW-0812">Transmembrane</keyword>
<dbReference type="RefSeq" id="WP_211039372.1">
    <property type="nucleotide sequence ID" value="NZ_JAELVF020000001.1"/>
</dbReference>
<organism evidence="2 3">
    <name type="scientific">Streptomyces tardus</name>
    <dbReference type="NCBI Taxonomy" id="2780544"/>
    <lineage>
        <taxon>Bacteria</taxon>
        <taxon>Bacillati</taxon>
        <taxon>Actinomycetota</taxon>
        <taxon>Actinomycetes</taxon>
        <taxon>Kitasatosporales</taxon>
        <taxon>Streptomycetaceae</taxon>
        <taxon>Streptomyces</taxon>
    </lineage>
</organism>
<accession>A0A949JDQ7</accession>
<reference evidence="2" key="1">
    <citation type="submission" date="2021-06" db="EMBL/GenBank/DDBJ databases">
        <title>Sequencing of actinobacteria type strains.</title>
        <authorList>
            <person name="Nguyen G.-S."/>
            <person name="Wentzel A."/>
        </authorList>
    </citation>
    <scope>NUCLEOTIDE SEQUENCE</scope>
    <source>
        <strain evidence="2">P38-E01</strain>
    </source>
</reference>
<feature type="transmembrane region" description="Helical" evidence="1">
    <location>
        <begin position="84"/>
        <end position="104"/>
    </location>
</feature>
<evidence type="ECO:0000313" key="3">
    <source>
        <dbReference type="Proteomes" id="UP000694501"/>
    </source>
</evidence>
<keyword evidence="1" id="KW-1133">Transmembrane helix</keyword>
<dbReference type="AlphaFoldDB" id="A0A949JDQ7"/>
<evidence type="ECO:0000313" key="2">
    <source>
        <dbReference type="EMBL" id="MBU7597552.1"/>
    </source>
</evidence>
<protein>
    <submittedName>
        <fullName evidence="2">Uncharacterized protein</fullName>
    </submittedName>
</protein>